<dbReference type="Proteomes" id="UP000023152">
    <property type="component" value="Unassembled WGS sequence"/>
</dbReference>
<feature type="transmembrane region" description="Helical" evidence="1">
    <location>
        <begin position="153"/>
        <end position="172"/>
    </location>
</feature>
<keyword evidence="1" id="KW-0812">Transmembrane</keyword>
<keyword evidence="1" id="KW-0472">Membrane</keyword>
<evidence type="ECO:0000313" key="3">
    <source>
        <dbReference type="Proteomes" id="UP000023152"/>
    </source>
</evidence>
<dbReference type="SUPFAM" id="SSF103473">
    <property type="entry name" value="MFS general substrate transporter"/>
    <property type="match status" value="1"/>
</dbReference>
<sequence>MELCFVVAAPLVYRRQSQLKVHYQWWDYWRFITKSIILLSLLIGVVATIVLQTPPFSSSSDSRAHGPLVFVVPQEIAFYCVFFLFALMGVCLASIEACSIPLISYLYERHNSELRHRKSPLGLLSSARHIGIIFGGTALCALSDAVSSRDIAFVFYGLSLSLLCFVVVVWSLPRIIDWCRYHCGRSKSSGAKQASKKNTFKPFSLRGILGNAEDDGVISETSTEMEENENNDDEQKKNLLRDSMAYLYTQNFNNLAKVEPDNATGIQEYNVIAFFFSQTLF</sequence>
<feature type="transmembrane region" description="Helical" evidence="1">
    <location>
        <begin position="127"/>
        <end position="147"/>
    </location>
</feature>
<proteinExistence type="predicted"/>
<evidence type="ECO:0000313" key="2">
    <source>
        <dbReference type="EMBL" id="ETO06669.1"/>
    </source>
</evidence>
<evidence type="ECO:0000256" key="1">
    <source>
        <dbReference type="SAM" id="Phobius"/>
    </source>
</evidence>
<dbReference type="AlphaFoldDB" id="X6LYF7"/>
<name>X6LYF7_RETFI</name>
<reference evidence="2 3" key="1">
    <citation type="journal article" date="2013" name="Curr. Biol.">
        <title>The Genome of the Foraminiferan Reticulomyxa filosa.</title>
        <authorList>
            <person name="Glockner G."/>
            <person name="Hulsmann N."/>
            <person name="Schleicher M."/>
            <person name="Noegel A.A."/>
            <person name="Eichinger L."/>
            <person name="Gallinger C."/>
            <person name="Pawlowski J."/>
            <person name="Sierra R."/>
            <person name="Euteneuer U."/>
            <person name="Pillet L."/>
            <person name="Moustafa A."/>
            <person name="Platzer M."/>
            <person name="Groth M."/>
            <person name="Szafranski K."/>
            <person name="Schliwa M."/>
        </authorList>
    </citation>
    <scope>NUCLEOTIDE SEQUENCE [LARGE SCALE GENOMIC DNA]</scope>
</reference>
<feature type="transmembrane region" description="Helical" evidence="1">
    <location>
        <begin position="76"/>
        <end position="107"/>
    </location>
</feature>
<comment type="caution">
    <text evidence="2">The sequence shown here is derived from an EMBL/GenBank/DDBJ whole genome shotgun (WGS) entry which is preliminary data.</text>
</comment>
<organism evidence="2 3">
    <name type="scientific">Reticulomyxa filosa</name>
    <dbReference type="NCBI Taxonomy" id="46433"/>
    <lineage>
        <taxon>Eukaryota</taxon>
        <taxon>Sar</taxon>
        <taxon>Rhizaria</taxon>
        <taxon>Retaria</taxon>
        <taxon>Foraminifera</taxon>
        <taxon>Monothalamids</taxon>
        <taxon>Reticulomyxidae</taxon>
        <taxon>Reticulomyxa</taxon>
    </lineage>
</organism>
<gene>
    <name evidence="2" type="ORF">RFI_30724</name>
</gene>
<keyword evidence="3" id="KW-1185">Reference proteome</keyword>
<protein>
    <submittedName>
        <fullName evidence="2">Uncharacterized protein</fullName>
    </submittedName>
</protein>
<accession>X6LYF7</accession>
<keyword evidence="1" id="KW-1133">Transmembrane helix</keyword>
<dbReference type="InterPro" id="IPR036259">
    <property type="entry name" value="MFS_trans_sf"/>
</dbReference>
<dbReference type="Gene3D" id="1.20.1250.20">
    <property type="entry name" value="MFS general substrate transporter like domains"/>
    <property type="match status" value="1"/>
</dbReference>
<feature type="transmembrane region" description="Helical" evidence="1">
    <location>
        <begin position="36"/>
        <end position="56"/>
    </location>
</feature>
<dbReference type="EMBL" id="ASPP01026913">
    <property type="protein sequence ID" value="ETO06669.1"/>
    <property type="molecule type" value="Genomic_DNA"/>
</dbReference>